<dbReference type="InterPro" id="IPR019734">
    <property type="entry name" value="TPR_rpt"/>
</dbReference>
<gene>
    <name evidence="1" type="primary">cpoB</name>
    <name evidence="4" type="ORF">EDC64_108114</name>
</gene>
<dbReference type="AlphaFoldDB" id="A0A4V2UXL3"/>
<dbReference type="Proteomes" id="UP000294664">
    <property type="component" value="Unassembled WGS sequence"/>
</dbReference>
<keyword evidence="1" id="KW-0574">Periplasm</keyword>
<evidence type="ECO:0000313" key="4">
    <source>
        <dbReference type="EMBL" id="TCT03948.1"/>
    </source>
</evidence>
<protein>
    <recommendedName>
        <fullName evidence="1">Cell division coordinator CpoB</fullName>
    </recommendedName>
</protein>
<evidence type="ECO:0000256" key="2">
    <source>
        <dbReference type="PROSITE-ProRule" id="PRU00339"/>
    </source>
</evidence>
<keyword evidence="5" id="KW-1185">Reference proteome</keyword>
<sequence precursor="true">MPRPIFSLPISFLPVPRLAMRRGRLIACLLGLLFAGPALAQSSGNIFTDLFKPPGAVPQQPDPAAAALSEMVLRMDRLENTVRQLTGQVEQLQFRVQQLEAGGGRSGAPAAGTMPPPTANRAPVSVPASAPLAPPPGTTAAPSRRSDSFDPNAAPEAPGAPQPLGSPTSGAASIGAPTDIAPPGGARAGSQVAALPPANTPRDLFDLGNGYIQRQDYGAADQTFRQFLQTYPSDRLVPEATYLLGESQFMRQNYKDAAENFLQVSTKFPNAPRAPEALLRLGQSLAALNEREAACATLGEVDRKYPRASSSLRQAVEREQKRAGC</sequence>
<feature type="chain" id="PRO_5021054281" description="Cell division coordinator CpoB" evidence="1">
    <location>
        <begin position="41"/>
        <end position="325"/>
    </location>
</feature>
<dbReference type="PROSITE" id="PS50005">
    <property type="entry name" value="TPR"/>
    <property type="match status" value="1"/>
</dbReference>
<reference evidence="4 5" key="1">
    <citation type="submission" date="2019-03" db="EMBL/GenBank/DDBJ databases">
        <title>Genomic Encyclopedia of Type Strains, Phase IV (KMG-IV): sequencing the most valuable type-strain genomes for metagenomic binning, comparative biology and taxonomic classification.</title>
        <authorList>
            <person name="Goeker M."/>
        </authorList>
    </citation>
    <scope>NUCLEOTIDE SEQUENCE [LARGE SCALE GENOMIC DNA]</scope>
    <source>
        <strain evidence="4 5">DSM 9035</strain>
    </source>
</reference>
<name>A0A4V2UXL3_9HYPH</name>
<dbReference type="InterPro" id="IPR011990">
    <property type="entry name" value="TPR-like_helical_dom_sf"/>
</dbReference>
<organism evidence="4 5">
    <name type="scientific">Aquabacter spiritensis</name>
    <dbReference type="NCBI Taxonomy" id="933073"/>
    <lineage>
        <taxon>Bacteria</taxon>
        <taxon>Pseudomonadati</taxon>
        <taxon>Pseudomonadota</taxon>
        <taxon>Alphaproteobacteria</taxon>
        <taxon>Hyphomicrobiales</taxon>
        <taxon>Xanthobacteraceae</taxon>
        <taxon>Aquabacter</taxon>
    </lineage>
</organism>
<dbReference type="Pfam" id="PF13174">
    <property type="entry name" value="TPR_6"/>
    <property type="match status" value="3"/>
</dbReference>
<dbReference type="NCBIfam" id="TIGR02795">
    <property type="entry name" value="tol_pal_ybgF"/>
    <property type="match status" value="1"/>
</dbReference>
<feature type="repeat" description="TPR" evidence="2">
    <location>
        <begin position="201"/>
        <end position="234"/>
    </location>
</feature>
<dbReference type="InterPro" id="IPR034706">
    <property type="entry name" value="CpoB"/>
</dbReference>
<keyword evidence="1" id="KW-0132">Cell division</keyword>
<dbReference type="RefSeq" id="WP_245504700.1">
    <property type="nucleotide sequence ID" value="NZ_SMAI01000008.1"/>
</dbReference>
<dbReference type="GO" id="GO:0043093">
    <property type="term" value="P:FtsZ-dependent cytokinesis"/>
    <property type="evidence" value="ECO:0007669"/>
    <property type="project" value="UniProtKB-UniRule"/>
</dbReference>
<dbReference type="GO" id="GO:0030288">
    <property type="term" value="C:outer membrane-bounded periplasmic space"/>
    <property type="evidence" value="ECO:0007669"/>
    <property type="project" value="UniProtKB-UniRule"/>
</dbReference>
<dbReference type="EMBL" id="SMAI01000008">
    <property type="protein sequence ID" value="TCT03948.1"/>
    <property type="molecule type" value="Genomic_DNA"/>
</dbReference>
<dbReference type="HAMAP" id="MF_02066">
    <property type="entry name" value="CpoB"/>
    <property type="match status" value="1"/>
</dbReference>
<accession>A0A4V2UXL3</accession>
<keyword evidence="1" id="KW-0732">Signal</keyword>
<dbReference type="InterPro" id="IPR014162">
    <property type="entry name" value="CpoB_C"/>
</dbReference>
<feature type="region of interest" description="Disordered" evidence="3">
    <location>
        <begin position="101"/>
        <end position="197"/>
    </location>
</feature>
<evidence type="ECO:0000256" key="1">
    <source>
        <dbReference type="HAMAP-Rule" id="MF_02066"/>
    </source>
</evidence>
<comment type="function">
    <text evidence="1">Mediates coordination of peptidoglycan synthesis and outer membrane constriction during cell division.</text>
</comment>
<evidence type="ECO:0000313" key="5">
    <source>
        <dbReference type="Proteomes" id="UP000294664"/>
    </source>
</evidence>
<feature type="signal peptide" evidence="1">
    <location>
        <begin position="1"/>
        <end position="40"/>
    </location>
</feature>
<evidence type="ECO:0000256" key="3">
    <source>
        <dbReference type="SAM" id="MobiDB-lite"/>
    </source>
</evidence>
<keyword evidence="2" id="KW-0802">TPR repeat</keyword>
<dbReference type="SUPFAM" id="SSF48452">
    <property type="entry name" value="TPR-like"/>
    <property type="match status" value="1"/>
</dbReference>
<dbReference type="Gene3D" id="1.25.40.10">
    <property type="entry name" value="Tetratricopeptide repeat domain"/>
    <property type="match status" value="1"/>
</dbReference>
<comment type="caution">
    <text evidence="4">The sequence shown here is derived from an EMBL/GenBank/DDBJ whole genome shotgun (WGS) entry which is preliminary data.</text>
</comment>
<comment type="similarity">
    <text evidence="1">Belongs to the CpoB family.</text>
</comment>
<comment type="subcellular location">
    <subcellularLocation>
        <location evidence="1">Periplasm</location>
    </subcellularLocation>
</comment>
<keyword evidence="1" id="KW-0131">Cell cycle</keyword>
<feature type="compositionally biased region" description="Low complexity" evidence="3">
    <location>
        <begin position="122"/>
        <end position="131"/>
    </location>
</feature>
<proteinExistence type="inferred from homology"/>